<accession>F0ZB49</accession>
<dbReference type="OrthoDB" id="332863at2759"/>
<evidence type="ECO:0000256" key="1">
    <source>
        <dbReference type="PIRSR" id="PIRSR038896-50"/>
    </source>
</evidence>
<dbReference type="KEGG" id="dpp:DICPUDRAFT_28013"/>
<name>F0ZB49_DICPU</name>
<dbReference type="VEuPathDB" id="AmoebaDB:DICPUDRAFT_28013"/>
<dbReference type="GO" id="GO:0005737">
    <property type="term" value="C:cytoplasm"/>
    <property type="evidence" value="ECO:0000318"/>
    <property type="project" value="GO_Central"/>
</dbReference>
<dbReference type="AlphaFoldDB" id="F0ZB49"/>
<dbReference type="InterPro" id="IPR024884">
    <property type="entry name" value="NAPE-PLD"/>
</dbReference>
<dbReference type="RefSeq" id="XP_003284651.1">
    <property type="nucleotide sequence ID" value="XM_003284603.1"/>
</dbReference>
<dbReference type="FunCoup" id="F0ZB49">
    <property type="interactions" value="8"/>
</dbReference>
<dbReference type="InParanoid" id="F0ZB49"/>
<feature type="binding site" evidence="1">
    <location>
        <position position="142"/>
    </location>
    <ligand>
        <name>an N-acyl-1,2-diacyl-sn-glycero-3-phosphoethanolamine</name>
        <dbReference type="ChEBI" id="CHEBI:62537"/>
    </ligand>
</feature>
<dbReference type="EMBL" id="GL870968">
    <property type="protein sequence ID" value="EGC38857.1"/>
    <property type="molecule type" value="Genomic_DNA"/>
</dbReference>
<dbReference type="PANTHER" id="PTHR15032:SF4">
    <property type="entry name" value="N-ACYL-PHOSPHATIDYLETHANOLAMINE-HYDROLYZING PHOSPHOLIPASE D"/>
    <property type="match status" value="1"/>
</dbReference>
<evidence type="ECO:0000259" key="2">
    <source>
        <dbReference type="Pfam" id="PF12706"/>
    </source>
</evidence>
<sequence length="341" mass="39695">MSISSNLQKVKTIFKNGRFENPFGSKLVGFKDVYGYLKERNKIEIKPLTDHEKEHVHPVLKPDFSLIKKEYDAKKTMRSTWIGHSTCLIQMEGYTFITDPVFSRYITPFPYLPIGPKRIRDPACKIQELPKIDFVVISHAHYDHLDRPSVIEINKLYKPKFFVPRGLKSWFLKNGIENVQELDWWDEVTYNNNLKLIYTPANHGSQRGLFDRNSSLWGGWVVKGENKTMYFAGDTADHHSLFKSIGHHYGPFDFSLIPIGAYDQFREFMKHHHCNVEEAVRIHKELTSKRSFGVHWGTFILSTEPLLEPPKLLITECEKANIFNKNEFFTSKIGETAIIED</sequence>
<proteinExistence type="predicted"/>
<gene>
    <name evidence="3" type="ORF">DICPUDRAFT_28013</name>
</gene>
<dbReference type="GO" id="GO:0070290">
    <property type="term" value="F:N-acylphosphatidylethanolamine-specific phospholipase D activity"/>
    <property type="evidence" value="ECO:0007669"/>
    <property type="project" value="InterPro"/>
</dbReference>
<dbReference type="SUPFAM" id="SSF56281">
    <property type="entry name" value="Metallo-hydrolase/oxidoreductase"/>
    <property type="match status" value="1"/>
</dbReference>
<protein>
    <recommendedName>
        <fullName evidence="2">Metallo-beta-lactamase domain-containing protein</fullName>
    </recommendedName>
</protein>
<dbReference type="InterPro" id="IPR036866">
    <property type="entry name" value="RibonucZ/Hydroxyglut_hydro"/>
</dbReference>
<dbReference type="Proteomes" id="UP000001064">
    <property type="component" value="Unassembled WGS sequence"/>
</dbReference>
<dbReference type="eggNOG" id="KOG3798">
    <property type="taxonomic scope" value="Eukaryota"/>
</dbReference>
<dbReference type="InterPro" id="IPR001279">
    <property type="entry name" value="Metallo-B-lactamas"/>
</dbReference>
<dbReference type="GeneID" id="10506529"/>
<organism evidence="3 4">
    <name type="scientific">Dictyostelium purpureum</name>
    <name type="common">Slime mold</name>
    <dbReference type="NCBI Taxonomy" id="5786"/>
    <lineage>
        <taxon>Eukaryota</taxon>
        <taxon>Amoebozoa</taxon>
        <taxon>Evosea</taxon>
        <taxon>Eumycetozoa</taxon>
        <taxon>Dictyostelia</taxon>
        <taxon>Dictyosteliales</taxon>
        <taxon>Dictyosteliaceae</taxon>
        <taxon>Dictyostelium</taxon>
    </lineage>
</organism>
<feature type="domain" description="Metallo-beta-lactamase" evidence="2">
    <location>
        <begin position="96"/>
        <end position="296"/>
    </location>
</feature>
<evidence type="ECO:0000313" key="4">
    <source>
        <dbReference type="Proteomes" id="UP000001064"/>
    </source>
</evidence>
<evidence type="ECO:0000313" key="3">
    <source>
        <dbReference type="EMBL" id="EGC38857.1"/>
    </source>
</evidence>
<reference evidence="4" key="1">
    <citation type="journal article" date="2011" name="Genome Biol.">
        <title>Comparative genomics of the social amoebae Dictyostelium discoideum and Dictyostelium purpureum.</title>
        <authorList>
            <consortium name="US DOE Joint Genome Institute (JGI-PGF)"/>
            <person name="Sucgang R."/>
            <person name="Kuo A."/>
            <person name="Tian X."/>
            <person name="Salerno W."/>
            <person name="Parikh A."/>
            <person name="Feasley C.L."/>
            <person name="Dalin E."/>
            <person name="Tu H."/>
            <person name="Huang E."/>
            <person name="Barry K."/>
            <person name="Lindquist E."/>
            <person name="Shapiro H."/>
            <person name="Bruce D."/>
            <person name="Schmutz J."/>
            <person name="Salamov A."/>
            <person name="Fey P."/>
            <person name="Gaudet P."/>
            <person name="Anjard C."/>
            <person name="Babu M.M."/>
            <person name="Basu S."/>
            <person name="Bushmanova Y."/>
            <person name="van der Wel H."/>
            <person name="Katoh-Kurasawa M."/>
            <person name="Dinh C."/>
            <person name="Coutinho P.M."/>
            <person name="Saito T."/>
            <person name="Elias M."/>
            <person name="Schaap P."/>
            <person name="Kay R.R."/>
            <person name="Henrissat B."/>
            <person name="Eichinger L."/>
            <person name="Rivero F."/>
            <person name="Putnam N.H."/>
            <person name="West C.M."/>
            <person name="Loomis W.F."/>
            <person name="Chisholm R.L."/>
            <person name="Shaulsky G."/>
            <person name="Strassmann J.E."/>
            <person name="Queller D.C."/>
            <person name="Kuspa A."/>
            <person name="Grigoriev I.V."/>
        </authorList>
    </citation>
    <scope>NUCLEOTIDE SEQUENCE [LARGE SCALE GENOMIC DNA]</scope>
    <source>
        <strain evidence="4">QSDP1</strain>
    </source>
</reference>
<dbReference type="OMA" id="RMAPMHW"/>
<dbReference type="GO" id="GO:0008270">
    <property type="term" value="F:zinc ion binding"/>
    <property type="evidence" value="ECO:0007669"/>
    <property type="project" value="InterPro"/>
</dbReference>
<dbReference type="Pfam" id="PF12706">
    <property type="entry name" value="Lactamase_B_2"/>
    <property type="match status" value="1"/>
</dbReference>
<feature type="binding site" evidence="1">
    <location>
        <position position="273"/>
    </location>
    <ligand>
        <name>an N-acyl-1,2-diacyl-sn-glycero-3-phosphoethanolamine</name>
        <dbReference type="ChEBI" id="CHEBI:62537"/>
    </ligand>
</feature>
<dbReference type="PANTHER" id="PTHR15032">
    <property type="entry name" value="N-ACYL-PHOSPHATIDYLETHANOLAMINE-HYDROLYZING PHOSPHOLIPASE D"/>
    <property type="match status" value="1"/>
</dbReference>
<dbReference type="PIRSF" id="PIRSF038896">
    <property type="entry name" value="NAPE-PLD"/>
    <property type="match status" value="1"/>
</dbReference>
<keyword evidence="4" id="KW-1185">Reference proteome</keyword>
<dbReference type="Gene3D" id="3.60.15.10">
    <property type="entry name" value="Ribonuclease Z/Hydroxyacylglutathione hydrolase-like"/>
    <property type="match status" value="1"/>
</dbReference>